<reference evidence="3" key="2">
    <citation type="submission" date="2020-11" db="EMBL/GenBank/DDBJ databases">
        <authorList>
            <person name="McCartney M.A."/>
            <person name="Auch B."/>
            <person name="Kono T."/>
            <person name="Mallez S."/>
            <person name="Becker A."/>
            <person name="Gohl D.M."/>
            <person name="Silverstein K.A.T."/>
            <person name="Koren S."/>
            <person name="Bechman K.B."/>
            <person name="Herman A."/>
            <person name="Abrahante J.E."/>
            <person name="Garbe J."/>
        </authorList>
    </citation>
    <scope>NUCLEOTIDE SEQUENCE</scope>
    <source>
        <strain evidence="3">Duluth1</strain>
        <tissue evidence="3">Whole animal</tissue>
    </source>
</reference>
<feature type="transmembrane region" description="Helical" evidence="2">
    <location>
        <begin position="60"/>
        <end position="85"/>
    </location>
</feature>
<sequence length="88" mass="9055">MSVCSATAAASQRPVGRRDSRKSASRSSASETYFCAKKGGVGQYGQRKCSSASSSKSSSLALCCAISVVMICIGIPHIAFLNFVITAG</sequence>
<dbReference type="Proteomes" id="UP000828390">
    <property type="component" value="Unassembled WGS sequence"/>
</dbReference>
<keyword evidence="4" id="KW-1185">Reference proteome</keyword>
<keyword evidence="2" id="KW-1133">Transmembrane helix</keyword>
<name>A0A9D4K2Y7_DREPO</name>
<protein>
    <submittedName>
        <fullName evidence="3">Uncharacterized protein</fullName>
    </submittedName>
</protein>
<feature type="region of interest" description="Disordered" evidence="1">
    <location>
        <begin position="1"/>
        <end position="30"/>
    </location>
</feature>
<keyword evidence="2" id="KW-0472">Membrane</keyword>
<reference evidence="3" key="1">
    <citation type="journal article" date="2019" name="bioRxiv">
        <title>The Genome of the Zebra Mussel, Dreissena polymorpha: A Resource for Invasive Species Research.</title>
        <authorList>
            <person name="McCartney M.A."/>
            <person name="Auch B."/>
            <person name="Kono T."/>
            <person name="Mallez S."/>
            <person name="Zhang Y."/>
            <person name="Obille A."/>
            <person name="Becker A."/>
            <person name="Abrahante J.E."/>
            <person name="Garbe J."/>
            <person name="Badalamenti J.P."/>
            <person name="Herman A."/>
            <person name="Mangelson H."/>
            <person name="Liachko I."/>
            <person name="Sullivan S."/>
            <person name="Sone E.D."/>
            <person name="Koren S."/>
            <person name="Silverstein K.A.T."/>
            <person name="Beckman K.B."/>
            <person name="Gohl D.M."/>
        </authorList>
    </citation>
    <scope>NUCLEOTIDE SEQUENCE</scope>
    <source>
        <strain evidence="3">Duluth1</strain>
        <tissue evidence="3">Whole animal</tissue>
    </source>
</reference>
<evidence type="ECO:0000313" key="4">
    <source>
        <dbReference type="Proteomes" id="UP000828390"/>
    </source>
</evidence>
<feature type="compositionally biased region" description="Polar residues" evidence="1">
    <location>
        <begin position="1"/>
        <end position="10"/>
    </location>
</feature>
<proteinExistence type="predicted"/>
<keyword evidence="2" id="KW-0812">Transmembrane</keyword>
<gene>
    <name evidence="3" type="ORF">DPMN_105011</name>
</gene>
<evidence type="ECO:0000256" key="1">
    <source>
        <dbReference type="SAM" id="MobiDB-lite"/>
    </source>
</evidence>
<dbReference type="AlphaFoldDB" id="A0A9D4K2Y7"/>
<dbReference type="EMBL" id="JAIWYP010000004">
    <property type="protein sequence ID" value="KAH3831742.1"/>
    <property type="molecule type" value="Genomic_DNA"/>
</dbReference>
<evidence type="ECO:0000256" key="2">
    <source>
        <dbReference type="SAM" id="Phobius"/>
    </source>
</evidence>
<accession>A0A9D4K2Y7</accession>
<organism evidence="3 4">
    <name type="scientific">Dreissena polymorpha</name>
    <name type="common">Zebra mussel</name>
    <name type="synonym">Mytilus polymorpha</name>
    <dbReference type="NCBI Taxonomy" id="45954"/>
    <lineage>
        <taxon>Eukaryota</taxon>
        <taxon>Metazoa</taxon>
        <taxon>Spiralia</taxon>
        <taxon>Lophotrochozoa</taxon>
        <taxon>Mollusca</taxon>
        <taxon>Bivalvia</taxon>
        <taxon>Autobranchia</taxon>
        <taxon>Heteroconchia</taxon>
        <taxon>Euheterodonta</taxon>
        <taxon>Imparidentia</taxon>
        <taxon>Neoheterodontei</taxon>
        <taxon>Myida</taxon>
        <taxon>Dreissenoidea</taxon>
        <taxon>Dreissenidae</taxon>
        <taxon>Dreissena</taxon>
    </lineage>
</organism>
<evidence type="ECO:0000313" key="3">
    <source>
        <dbReference type="EMBL" id="KAH3831742.1"/>
    </source>
</evidence>
<comment type="caution">
    <text evidence="3">The sequence shown here is derived from an EMBL/GenBank/DDBJ whole genome shotgun (WGS) entry which is preliminary data.</text>
</comment>